<sequence>MFGIHLGRWKNWERLDKARKDLMGWIDEGKINPHVDKVFPSEKAAEAHHYIQDRKNIGKVLLSFD</sequence>
<dbReference type="Proteomes" id="UP000589132">
    <property type="component" value="Unassembled WGS sequence"/>
</dbReference>
<dbReference type="Pfam" id="PF13602">
    <property type="entry name" value="ADH_zinc_N_2"/>
    <property type="match status" value="1"/>
</dbReference>
<evidence type="ECO:0000313" key="2">
    <source>
        <dbReference type="Proteomes" id="UP000589132"/>
    </source>
</evidence>
<dbReference type="EMBL" id="DTTC01000069">
    <property type="protein sequence ID" value="HIA97811.1"/>
    <property type="molecule type" value="Genomic_DNA"/>
</dbReference>
<evidence type="ECO:0000313" key="1">
    <source>
        <dbReference type="EMBL" id="HIA97811.1"/>
    </source>
</evidence>
<accession>A0A7J4CYQ0</accession>
<protein>
    <recommendedName>
        <fullName evidence="3">Zinc-binding dehydrogenase</fullName>
    </recommendedName>
</protein>
<comment type="caution">
    <text evidence="1">The sequence shown here is derived from an EMBL/GenBank/DDBJ whole genome shotgun (WGS) entry which is preliminary data.</text>
</comment>
<organism evidence="1 2">
    <name type="scientific">Marine Group III euryarchaeote</name>
    <dbReference type="NCBI Taxonomy" id="2173149"/>
    <lineage>
        <taxon>Archaea</taxon>
        <taxon>Methanobacteriati</taxon>
        <taxon>Thermoplasmatota</taxon>
        <taxon>Thermoplasmata</taxon>
        <taxon>Candidatus Thermoprofundales</taxon>
    </lineage>
</organism>
<gene>
    <name evidence="1" type="ORF">EYO15_01340</name>
</gene>
<dbReference type="AlphaFoldDB" id="A0A7J4CYQ0"/>
<reference evidence="2" key="1">
    <citation type="journal article" date="2019" name="bioRxiv">
        <title>Genome diversification in globally distributed novel marine Proteobacteria is linked to environmental adaptation.</title>
        <authorList>
            <person name="Zhou Z."/>
            <person name="Tran P.Q."/>
            <person name="Kieft K."/>
            <person name="Anantharaman K."/>
        </authorList>
    </citation>
    <scope>NUCLEOTIDE SEQUENCE [LARGE SCALE GENOMIC DNA]</scope>
</reference>
<proteinExistence type="predicted"/>
<name>A0A7J4CYQ0_9ARCH</name>
<dbReference type="Gene3D" id="3.90.180.10">
    <property type="entry name" value="Medium-chain alcohol dehydrogenases, catalytic domain"/>
    <property type="match status" value="1"/>
</dbReference>
<evidence type="ECO:0008006" key="3">
    <source>
        <dbReference type="Google" id="ProtNLM"/>
    </source>
</evidence>